<gene>
    <name evidence="2" type="ORF">BGX16_0727</name>
</gene>
<sequence length="194" mass="22554">MMKIGILILCFAVLSTAGSFKDKRDGQIYKTVKIGNQVWMAQNLNYAVDNGYGSWCYDNEYRNCKKYGRLYTYYTAMNACPSGWHLPSESEWETLFAFVGGLQTAGYVLRSKYYAGDNRYKFNILLAGSYNRYDGIMYQDGRDRWEFSYKGQWAIFRTSSSNVGYYFPGQYTNVVRDNTVEEYQGVSVRCIKDY</sequence>
<accession>A0A2M9A561</accession>
<protein>
    <submittedName>
        <fullName evidence="2">Uncharacterized protein (TIGR02145 family)</fullName>
    </submittedName>
</protein>
<dbReference type="Pfam" id="PF09603">
    <property type="entry name" value="Fib_succ_major"/>
    <property type="match status" value="1"/>
</dbReference>
<evidence type="ECO:0000259" key="1">
    <source>
        <dbReference type="Pfam" id="PF09603"/>
    </source>
</evidence>
<comment type="caution">
    <text evidence="2">The sequence shown here is derived from an EMBL/GenBank/DDBJ whole genome shotgun (WGS) entry which is preliminary data.</text>
</comment>
<dbReference type="OrthoDB" id="9805760at2"/>
<keyword evidence="3" id="KW-1185">Reference proteome</keyword>
<dbReference type="EMBL" id="PGEX01000001">
    <property type="protein sequence ID" value="PJJ40783.1"/>
    <property type="molecule type" value="Genomic_DNA"/>
</dbReference>
<evidence type="ECO:0000313" key="2">
    <source>
        <dbReference type="EMBL" id="PJJ40783.1"/>
    </source>
</evidence>
<evidence type="ECO:0000313" key="3">
    <source>
        <dbReference type="Proteomes" id="UP000231134"/>
    </source>
</evidence>
<dbReference type="AlphaFoldDB" id="A0A2M9A561"/>
<feature type="domain" description="Fibrobacter succinogenes major paralogous" evidence="1">
    <location>
        <begin position="32"/>
        <end position="192"/>
    </location>
</feature>
<dbReference type="Proteomes" id="UP000231134">
    <property type="component" value="Unassembled WGS sequence"/>
</dbReference>
<dbReference type="NCBIfam" id="TIGR02145">
    <property type="entry name" value="Fib_succ_major"/>
    <property type="match status" value="1"/>
</dbReference>
<organism evidence="2 3">
    <name type="scientific">Hallerella succinigenes</name>
    <dbReference type="NCBI Taxonomy" id="1896222"/>
    <lineage>
        <taxon>Bacteria</taxon>
        <taxon>Pseudomonadati</taxon>
        <taxon>Fibrobacterota</taxon>
        <taxon>Fibrobacteria</taxon>
        <taxon>Fibrobacterales</taxon>
        <taxon>Fibrobacteraceae</taxon>
        <taxon>Hallerella</taxon>
    </lineage>
</organism>
<name>A0A2M9A561_9BACT</name>
<dbReference type="InterPro" id="IPR011871">
    <property type="entry name" value="Fib_succ_major"/>
</dbReference>
<reference evidence="2 3" key="1">
    <citation type="submission" date="2017-11" db="EMBL/GenBank/DDBJ databases">
        <title>Animal gut microbial communities from fecal samples from Wisconsin, USA.</title>
        <authorList>
            <person name="Neumann A."/>
        </authorList>
    </citation>
    <scope>NUCLEOTIDE SEQUENCE [LARGE SCALE GENOMIC DNA]</scope>
    <source>
        <strain evidence="2 3">UWS3</strain>
    </source>
</reference>
<proteinExistence type="predicted"/>